<gene>
    <name evidence="2" type="ORF">PHYPADRAFT_103331</name>
</gene>
<dbReference type="Gene3D" id="3.30.470.30">
    <property type="entry name" value="DNA ligase/mRNA capping enzyme"/>
    <property type="match status" value="1"/>
</dbReference>
<protein>
    <submittedName>
        <fullName evidence="2">Predicted protein</fullName>
    </submittedName>
</protein>
<dbReference type="AlphaFoldDB" id="A9U6L6"/>
<proteinExistence type="predicted"/>
<organism>
    <name type="scientific">Physcomitrium patens</name>
    <name type="common">Spreading-leaved earth moss</name>
    <name type="synonym">Physcomitrella patens</name>
    <dbReference type="NCBI Taxonomy" id="3218"/>
    <lineage>
        <taxon>Eukaryota</taxon>
        <taxon>Viridiplantae</taxon>
        <taxon>Streptophyta</taxon>
        <taxon>Embryophyta</taxon>
        <taxon>Bryophyta</taxon>
        <taxon>Bryophytina</taxon>
        <taxon>Bryopsida</taxon>
        <taxon>Funariidae</taxon>
        <taxon>Funariales</taxon>
        <taxon>Funariaceae</taxon>
        <taxon>Physcomitrium</taxon>
    </lineage>
</organism>
<dbReference type="EMBL" id="DS546085">
    <property type="protein sequence ID" value="EDQ48687.1"/>
    <property type="molecule type" value="Genomic_DNA"/>
</dbReference>
<sequence>MDFLTEFIKSKKDLIAKSPEGYEYEIEIRLKDVTEKEFTRLPKVNNIITIEETLYSVKEVVLSLERRHHKEEGMALRIKRNKERSVIRYNKFKIDSTRVISKAHTHYEIELELLDDDCEIKLLELALECIRLSTVPQIFKLINKLVPSLDLRSYKLPKPVDITVKELARNYSSGGSVSLKLDGTRSFLACYEATMYAISTKGEETIIESGVRDCNLLTLFDTEAVSDVYYAFDIIILDGVVVGNKPLIERVRMIPQAYLAINKATKKRLVVAKTHFMFKTFSAFSRHHQILEKQIQESKYDGLIYTHSQSYLDPVMRWKPQKTVDLLYQEKALMAYNKKENVDSGLKISQNSTEPKENAISEFIINPNRTVTLLREREDKVYPNRVAVVEKIKKIAREEKNMFNVLKGLTVSMMRSYHNEVKRDLLKKGAGHLLDVGSGFRGDITKWDHYKSVTCVDPSYSNIKELKKRLGTNKKVRVIQTRIEHLRGFEKSITTLSCFFCITLIDIDKLIRIAQRTFSDKHKCAFLCIVMSKKYIIEFFEARKKHHLLLLQALIIMDTRHKILTLTPMLLSRAPKKVYSSPAQESHKYFSQKVEEIDTSEVFTYTPEKVLSKEKIKYVVSRTVNRNMLVAIDLLKQLKNTNNISNISSADFEALITKPLDKFLDGRVVKKQQERANPFDTPRDVTSSFIKLLNILKRQGADITAIKVKDNQSSLSSASKLLRMYISNNLEKNGRRIVFDSTLKKLFSKDQIQDLYDKNKGEFITQGQIQKLTSLLVTKSA</sequence>
<dbReference type="HOGENOM" id="CLU_686226_0_0_1"/>
<accession>A9U6L6</accession>
<reference evidence="2" key="1">
    <citation type="journal article" date="2008" name="Science">
        <title>The Physcomitrella genome reveals evolutionary insights into the conquest of land by plants.</title>
        <authorList>
            <person name="Rensing S."/>
            <person name="Lang D."/>
            <person name="Zimmer A."/>
            <person name="Terry A."/>
            <person name="Salamov A."/>
            <person name="Shapiro H."/>
            <person name="Nishiyama T."/>
            <person name="Perroud P.-F."/>
            <person name="Lindquist E."/>
            <person name="Kamisugi Y."/>
            <person name="Tanahashi T."/>
            <person name="Sakakibara K."/>
            <person name="Fujita T."/>
            <person name="Oishi K."/>
            <person name="Shin-I T."/>
            <person name="Kuroki Y."/>
            <person name="Toyoda A."/>
            <person name="Suzuki Y."/>
            <person name="Hashimoto A."/>
            <person name="Yamaguchi K."/>
            <person name="Sugano A."/>
            <person name="Kohara Y."/>
            <person name="Fujiyama A."/>
            <person name="Anterola A."/>
            <person name="Aoki S."/>
            <person name="Ashton N."/>
            <person name="Barbazuk W.B."/>
            <person name="Barker E."/>
            <person name="Bennetzen J."/>
            <person name="Bezanilla M."/>
            <person name="Blankenship R."/>
            <person name="Cho S.H."/>
            <person name="Dutcher S."/>
            <person name="Estelle M."/>
            <person name="Fawcett J.A."/>
            <person name="Gundlach H."/>
            <person name="Hanada K."/>
            <person name="Heyl A."/>
            <person name="Hicks K.A."/>
            <person name="Hugh J."/>
            <person name="Lohr M."/>
            <person name="Mayer K."/>
            <person name="Melkozernov A."/>
            <person name="Murata T."/>
            <person name="Nelson D."/>
            <person name="Pils B."/>
            <person name="Prigge M."/>
            <person name="Reiss B."/>
            <person name="Renner T."/>
            <person name="Rombauts S."/>
            <person name="Rushton P."/>
            <person name="Sanderfoot A."/>
            <person name="Schween G."/>
            <person name="Shiu S.-H."/>
            <person name="Stueber K."/>
            <person name="Theodoulou F.L."/>
            <person name="Tu H."/>
            <person name="Van de Peer Y."/>
            <person name="Verrier P.J."/>
            <person name="Waters E."/>
            <person name="Wood A."/>
            <person name="Yang L."/>
            <person name="Cove D."/>
            <person name="Cuming A."/>
            <person name="Hasebe M."/>
            <person name="Lucas S."/>
            <person name="Mishler D.B."/>
            <person name="Reski R."/>
            <person name="Grigoriev I."/>
            <person name="Quatrano R.S."/>
            <person name="Boore J.L."/>
        </authorList>
    </citation>
    <scope>NUCLEOTIDE SEQUENCE [LARGE SCALE GENOMIC DNA]</scope>
</reference>
<dbReference type="InterPro" id="IPR013216">
    <property type="entry name" value="Methyltransf_11"/>
</dbReference>
<name>A9U6L6_PHYPA</name>
<feature type="domain" description="Methyltransferase type 11" evidence="1">
    <location>
        <begin position="434"/>
        <end position="516"/>
    </location>
</feature>
<dbReference type="InterPro" id="IPR029063">
    <property type="entry name" value="SAM-dependent_MTases_sf"/>
</dbReference>
<evidence type="ECO:0000259" key="1">
    <source>
        <dbReference type="Pfam" id="PF08241"/>
    </source>
</evidence>
<dbReference type="Pfam" id="PF08241">
    <property type="entry name" value="Methyltransf_11"/>
    <property type="match status" value="1"/>
</dbReference>
<dbReference type="SUPFAM" id="SSF56091">
    <property type="entry name" value="DNA ligase/mRNA capping enzyme, catalytic domain"/>
    <property type="match status" value="1"/>
</dbReference>
<evidence type="ECO:0000313" key="2">
    <source>
        <dbReference type="EMBL" id="EDQ48687.1"/>
    </source>
</evidence>
<dbReference type="Gene3D" id="3.40.50.150">
    <property type="entry name" value="Vaccinia Virus protein VP39"/>
    <property type="match status" value="1"/>
</dbReference>
<dbReference type="GO" id="GO:0008757">
    <property type="term" value="F:S-adenosylmethionine-dependent methyltransferase activity"/>
    <property type="evidence" value="ECO:0007669"/>
    <property type="project" value="InterPro"/>
</dbReference>
<dbReference type="eggNOG" id="ENOG502SSSI">
    <property type="taxonomic scope" value="Eukaryota"/>
</dbReference>
<dbReference type="SUPFAM" id="SSF53335">
    <property type="entry name" value="S-adenosyl-L-methionine-dependent methyltransferases"/>
    <property type="match status" value="1"/>
</dbReference>